<dbReference type="InterPro" id="IPR046342">
    <property type="entry name" value="CBS_dom_sf"/>
</dbReference>
<evidence type="ECO:0000259" key="3">
    <source>
        <dbReference type="PROSITE" id="PS51371"/>
    </source>
</evidence>
<comment type="caution">
    <text evidence="4">The sequence shown here is derived from an EMBL/GenBank/DDBJ whole genome shotgun (WGS) entry which is preliminary data.</text>
</comment>
<organism evidence="4 5">
    <name type="scientific">Aquibacillus albus</name>
    <dbReference type="NCBI Taxonomy" id="1168171"/>
    <lineage>
        <taxon>Bacteria</taxon>
        <taxon>Bacillati</taxon>
        <taxon>Bacillota</taxon>
        <taxon>Bacilli</taxon>
        <taxon>Bacillales</taxon>
        <taxon>Bacillaceae</taxon>
        <taxon>Aquibacillus</taxon>
    </lineage>
</organism>
<dbReference type="Proteomes" id="UP001296943">
    <property type="component" value="Unassembled WGS sequence"/>
</dbReference>
<protein>
    <submittedName>
        <fullName evidence="4">CBS domain-containing protein</fullName>
    </submittedName>
</protein>
<feature type="domain" description="CBS" evidence="3">
    <location>
        <begin position="73"/>
        <end position="128"/>
    </location>
</feature>
<dbReference type="InterPro" id="IPR051257">
    <property type="entry name" value="Diverse_CBS-Domain"/>
</dbReference>
<dbReference type="CDD" id="cd04622">
    <property type="entry name" value="CBS_pair_HRP1_like"/>
    <property type="match status" value="1"/>
</dbReference>
<dbReference type="SUPFAM" id="SSF54631">
    <property type="entry name" value="CBS-domain pair"/>
    <property type="match status" value="1"/>
</dbReference>
<dbReference type="RefSeq" id="WP_204500526.1">
    <property type="nucleotide sequence ID" value="NZ_JAFBDR010000015.1"/>
</dbReference>
<dbReference type="InterPro" id="IPR000644">
    <property type="entry name" value="CBS_dom"/>
</dbReference>
<reference evidence="4 5" key="1">
    <citation type="submission" date="2021-01" db="EMBL/GenBank/DDBJ databases">
        <title>Genomic Encyclopedia of Type Strains, Phase IV (KMG-IV): sequencing the most valuable type-strain genomes for metagenomic binning, comparative biology and taxonomic classification.</title>
        <authorList>
            <person name="Goeker M."/>
        </authorList>
    </citation>
    <scope>NUCLEOTIDE SEQUENCE [LARGE SCALE GENOMIC DNA]</scope>
    <source>
        <strain evidence="4 5">DSM 23711</strain>
    </source>
</reference>
<evidence type="ECO:0000313" key="5">
    <source>
        <dbReference type="Proteomes" id="UP001296943"/>
    </source>
</evidence>
<keyword evidence="1 2" id="KW-0129">CBS domain</keyword>
<keyword evidence="5" id="KW-1185">Reference proteome</keyword>
<gene>
    <name evidence="4" type="ORF">JOC48_002759</name>
</gene>
<dbReference type="EMBL" id="JAFBDR010000015">
    <property type="protein sequence ID" value="MBM7572256.1"/>
    <property type="molecule type" value="Genomic_DNA"/>
</dbReference>
<evidence type="ECO:0000256" key="2">
    <source>
        <dbReference type="PROSITE-ProRule" id="PRU00703"/>
    </source>
</evidence>
<sequence>MKSIKDVMTTDVSFCNSDDTVVEAAKKMKQIDAGAIPVCSSDRKLLGMVTDRDIVVRCVAEGKGESTKLQDVMSDHLISASADTSVQEASKLMAKHQIRRLPVVDRGELVGIVALGDLALEDKSNEAAGRALENISEHHHNEIH</sequence>
<name>A0ABS2N293_9BACI</name>
<evidence type="ECO:0000256" key="1">
    <source>
        <dbReference type="ARBA" id="ARBA00023122"/>
    </source>
</evidence>
<dbReference type="PROSITE" id="PS51371">
    <property type="entry name" value="CBS"/>
    <property type="match status" value="2"/>
</dbReference>
<feature type="domain" description="CBS" evidence="3">
    <location>
        <begin position="8"/>
        <end position="66"/>
    </location>
</feature>
<dbReference type="PANTHER" id="PTHR43080">
    <property type="entry name" value="CBS DOMAIN-CONTAINING PROTEIN CBSX3, MITOCHONDRIAL"/>
    <property type="match status" value="1"/>
</dbReference>
<dbReference type="Pfam" id="PF00571">
    <property type="entry name" value="CBS"/>
    <property type="match status" value="2"/>
</dbReference>
<dbReference type="Gene3D" id="3.10.580.10">
    <property type="entry name" value="CBS-domain"/>
    <property type="match status" value="1"/>
</dbReference>
<dbReference type="SMART" id="SM00116">
    <property type="entry name" value="CBS"/>
    <property type="match status" value="2"/>
</dbReference>
<proteinExistence type="predicted"/>
<evidence type="ECO:0000313" key="4">
    <source>
        <dbReference type="EMBL" id="MBM7572256.1"/>
    </source>
</evidence>
<accession>A0ABS2N293</accession>
<dbReference type="PANTHER" id="PTHR43080:SF2">
    <property type="entry name" value="CBS DOMAIN-CONTAINING PROTEIN"/>
    <property type="match status" value="1"/>
</dbReference>